<comment type="caution">
    <text evidence="3">The sequence shown here is derived from an EMBL/GenBank/DDBJ whole genome shotgun (WGS) entry which is preliminary data.</text>
</comment>
<gene>
    <name evidence="3" type="ORF">TrCOL_g5289</name>
</gene>
<sequence>MSVPLTTPTIYDSFIRKYAALSGISPQFLKRSHRHRAALIGTPLRLQGADFSFFYTLHTIPCIGFRVDWRGRSMAFTGDHLNDPSVMSELSAKGVMTKARAEFLNSVPLQRTDLLLHEAGVPPIHTPLAVLEKLPERVKERLYVVHTSNLPKESTLRMAPTGTAGTIRLDGKKQVSKPSSREVTDDTNYAKSRAGLPRITERRNSLKKNDSMYQYTPTDSRNSSKRSQFQRSASAADVLGQTDIVMETSNPPPLFTDVTSRLRKLPGITFTSPNFVSISDTTGRIDLDRSTPSPPPSSSPPPTPGLSLRPTSSTDAWFMLNLLSSVPFIQDLPFCSTMELLSLARVQTFHEGAVVLTAEERKLCVCIVWEGGLTESMMLSKSRSFEGTLDTETLKSVPSDGGDEEDDDVGGEEERVYAVWHAGDWTGPLTFQPDLERSSEPNDTPRRNIIANSINGVKVIKIYVSELDFVLKEGSPLYLSYRRVQSRSPLRIAEGESSFTELLETNSTLRRLTPIQKRHLEALSEERAEYDPGEYLWTKGSEAKYAFIVVKGSVYIGVGKEFKENRRRSVSCERYNRHLQERMERERGRSPGPGGLRTVDSLDTEEADHAAGGRTIVRRATIATSRVMRVSERRVSDEVDEETLARMRAARHRKIISNEEPAAGEETEVGGEGAKRKYKSRIVNGMEVLR</sequence>
<keyword evidence="4" id="KW-1185">Reference proteome</keyword>
<feature type="region of interest" description="Disordered" evidence="1">
    <location>
        <begin position="283"/>
        <end position="310"/>
    </location>
</feature>
<feature type="compositionally biased region" description="Pro residues" evidence="1">
    <location>
        <begin position="292"/>
        <end position="304"/>
    </location>
</feature>
<feature type="region of interest" description="Disordered" evidence="1">
    <location>
        <begin position="390"/>
        <end position="409"/>
    </location>
</feature>
<feature type="region of interest" description="Disordered" evidence="1">
    <location>
        <begin position="661"/>
        <end position="690"/>
    </location>
</feature>
<protein>
    <recommendedName>
        <fullName evidence="2">Cyclic nucleotide-binding domain-containing protein</fullName>
    </recommendedName>
</protein>
<feature type="region of interest" description="Disordered" evidence="1">
    <location>
        <begin position="581"/>
        <end position="606"/>
    </location>
</feature>
<evidence type="ECO:0000259" key="2">
    <source>
        <dbReference type="PROSITE" id="PS50042"/>
    </source>
</evidence>
<dbReference type="InterPro" id="IPR000595">
    <property type="entry name" value="cNMP-bd_dom"/>
</dbReference>
<reference evidence="4" key="1">
    <citation type="journal article" date="2023" name="Commun. Biol.">
        <title>Genome analysis of Parmales, the sister group of diatoms, reveals the evolutionary specialization of diatoms from phago-mixotrophs to photoautotrophs.</title>
        <authorList>
            <person name="Ban H."/>
            <person name="Sato S."/>
            <person name="Yoshikawa S."/>
            <person name="Yamada K."/>
            <person name="Nakamura Y."/>
            <person name="Ichinomiya M."/>
            <person name="Sato N."/>
            <person name="Blanc-Mathieu R."/>
            <person name="Endo H."/>
            <person name="Kuwata A."/>
            <person name="Ogata H."/>
        </authorList>
    </citation>
    <scope>NUCLEOTIDE SEQUENCE [LARGE SCALE GENOMIC DNA]</scope>
</reference>
<feature type="compositionally biased region" description="Basic and acidic residues" evidence="1">
    <location>
        <begin position="199"/>
        <end position="210"/>
    </location>
</feature>
<organism evidence="3 4">
    <name type="scientific">Triparma columacea</name>
    <dbReference type="NCBI Taxonomy" id="722753"/>
    <lineage>
        <taxon>Eukaryota</taxon>
        <taxon>Sar</taxon>
        <taxon>Stramenopiles</taxon>
        <taxon>Ochrophyta</taxon>
        <taxon>Bolidophyceae</taxon>
        <taxon>Parmales</taxon>
        <taxon>Triparmaceae</taxon>
        <taxon>Triparma</taxon>
    </lineage>
</organism>
<dbReference type="PROSITE" id="PS50042">
    <property type="entry name" value="CNMP_BINDING_3"/>
    <property type="match status" value="1"/>
</dbReference>
<accession>A0A9W7LEJ7</accession>
<dbReference type="OrthoDB" id="421226at2759"/>
<dbReference type="SUPFAM" id="SSF56281">
    <property type="entry name" value="Metallo-hydrolase/oxidoreductase"/>
    <property type="match status" value="1"/>
</dbReference>
<dbReference type="SUPFAM" id="SSF51206">
    <property type="entry name" value="cAMP-binding domain-like"/>
    <property type="match status" value="1"/>
</dbReference>
<dbReference type="AlphaFoldDB" id="A0A9W7LEJ7"/>
<dbReference type="EMBL" id="BRYA01000331">
    <property type="protein sequence ID" value="GMI47113.1"/>
    <property type="molecule type" value="Genomic_DNA"/>
</dbReference>
<feature type="compositionally biased region" description="Polar residues" evidence="1">
    <location>
        <begin position="211"/>
        <end position="233"/>
    </location>
</feature>
<dbReference type="Proteomes" id="UP001165065">
    <property type="component" value="Unassembled WGS sequence"/>
</dbReference>
<evidence type="ECO:0000313" key="3">
    <source>
        <dbReference type="EMBL" id="GMI47113.1"/>
    </source>
</evidence>
<dbReference type="InterPro" id="IPR018490">
    <property type="entry name" value="cNMP-bd_dom_sf"/>
</dbReference>
<feature type="region of interest" description="Disordered" evidence="1">
    <location>
        <begin position="154"/>
        <end position="235"/>
    </location>
</feature>
<dbReference type="InterPro" id="IPR036866">
    <property type="entry name" value="RibonucZ/Hydroxyglut_hydro"/>
</dbReference>
<name>A0A9W7LEJ7_9STRA</name>
<proteinExistence type="predicted"/>
<feature type="domain" description="Cyclic nucleotide-binding" evidence="2">
    <location>
        <begin position="508"/>
        <end position="556"/>
    </location>
</feature>
<dbReference type="Gene3D" id="3.60.15.10">
    <property type="entry name" value="Ribonuclease Z/Hydroxyacylglutathione hydrolase-like"/>
    <property type="match status" value="1"/>
</dbReference>
<evidence type="ECO:0000256" key="1">
    <source>
        <dbReference type="SAM" id="MobiDB-lite"/>
    </source>
</evidence>
<feature type="compositionally biased region" description="Basic and acidic residues" evidence="1">
    <location>
        <begin position="169"/>
        <end position="184"/>
    </location>
</feature>
<evidence type="ECO:0000313" key="4">
    <source>
        <dbReference type="Proteomes" id="UP001165065"/>
    </source>
</evidence>